<reference evidence="3" key="1">
    <citation type="submission" date="2021-11" db="EMBL/GenBank/DDBJ databases">
        <title>Description of a new species Pelosinus isolated from the bottom sediments of Lake Baikal.</title>
        <authorList>
            <person name="Zakharyuk A."/>
        </authorList>
    </citation>
    <scope>NUCLEOTIDE SEQUENCE</scope>
    <source>
        <strain evidence="3">Bkl1</strain>
    </source>
</reference>
<dbReference type="Pfam" id="PF13332">
    <property type="entry name" value="Fil_haemagg_2"/>
    <property type="match status" value="4"/>
</dbReference>
<name>A0ABS8I182_9FIRM</name>
<feature type="compositionally biased region" description="Low complexity" evidence="1">
    <location>
        <begin position="735"/>
        <end position="745"/>
    </location>
</feature>
<accession>A0ABS8I182</accession>
<comment type="caution">
    <text evidence="3">The sequence shown here is derived from an EMBL/GenBank/DDBJ whole genome shotgun (WGS) entry which is preliminary data.</text>
</comment>
<gene>
    <name evidence="3" type="ORF">LMF89_23120</name>
</gene>
<evidence type="ECO:0000256" key="1">
    <source>
        <dbReference type="SAM" id="MobiDB-lite"/>
    </source>
</evidence>
<dbReference type="Pfam" id="PF13930">
    <property type="entry name" value="Endonuclea_NS_2"/>
    <property type="match status" value="1"/>
</dbReference>
<proteinExistence type="predicted"/>
<dbReference type="InterPro" id="IPR044927">
    <property type="entry name" value="Endonuclea_NS_2"/>
</dbReference>
<feature type="domain" description="Type VII secretion system protein EssD-like" evidence="2">
    <location>
        <begin position="2383"/>
        <end position="2508"/>
    </location>
</feature>
<feature type="non-terminal residue" evidence="3">
    <location>
        <position position="1"/>
    </location>
</feature>
<feature type="region of interest" description="Disordered" evidence="1">
    <location>
        <begin position="726"/>
        <end position="745"/>
    </location>
</feature>
<dbReference type="InterPro" id="IPR025157">
    <property type="entry name" value="Hemagglutinin_rpt"/>
</dbReference>
<dbReference type="Proteomes" id="UP001165492">
    <property type="component" value="Unassembled WGS sequence"/>
</dbReference>
<feature type="region of interest" description="Disordered" evidence="1">
    <location>
        <begin position="1979"/>
        <end position="2024"/>
    </location>
</feature>
<feature type="compositionally biased region" description="Polar residues" evidence="1">
    <location>
        <begin position="1997"/>
        <end position="2006"/>
    </location>
</feature>
<feature type="compositionally biased region" description="Polar residues" evidence="1">
    <location>
        <begin position="759"/>
        <end position="782"/>
    </location>
</feature>
<protein>
    <submittedName>
        <fullName evidence="3">Hemagglutinin repeat-containing protein</fullName>
    </submittedName>
</protein>
<evidence type="ECO:0000259" key="2">
    <source>
        <dbReference type="Pfam" id="PF13930"/>
    </source>
</evidence>
<keyword evidence="4" id="KW-1185">Reference proteome</keyword>
<dbReference type="Pfam" id="PF05594">
    <property type="entry name" value="Fil_haemagg"/>
    <property type="match status" value="9"/>
</dbReference>
<evidence type="ECO:0000313" key="3">
    <source>
        <dbReference type="EMBL" id="MCC5468234.1"/>
    </source>
</evidence>
<dbReference type="NCBIfam" id="TIGR01731">
    <property type="entry name" value="fil_hemag_20aa"/>
    <property type="match status" value="12"/>
</dbReference>
<feature type="compositionally biased region" description="Polar residues" evidence="1">
    <location>
        <begin position="794"/>
        <end position="804"/>
    </location>
</feature>
<dbReference type="EMBL" id="JAJHJB010000054">
    <property type="protein sequence ID" value="MCC5468234.1"/>
    <property type="molecule type" value="Genomic_DNA"/>
</dbReference>
<feature type="region of interest" description="Disordered" evidence="1">
    <location>
        <begin position="759"/>
        <end position="805"/>
    </location>
</feature>
<evidence type="ECO:0000313" key="4">
    <source>
        <dbReference type="Proteomes" id="UP001165492"/>
    </source>
</evidence>
<sequence length="2517" mass="263819">GNLTQIGLGTTNLTANNSIDNTGGEIFTNGESIQIKANSLINSQGKLEHAGTGTLWIHTEDDFKNDNGKVASNSKINLKTKSIHNENGIIAAQKRLDITSASTFNNSKGFISSIDDTIQITAQGLVNNQEGNIEANKGLNLTAQSLNNANGRIVNVDNSDMKVVVTEGIVNQSGLMGGNGNVRLEAESFNNQTGQVLAEGNLAISVAKGINNIDGKIIAKKNIELSQSAADLNNNRGTIGAGSDLVLQAKAVNNNGGKLGADKDSNITAQSIQGIGQIIAGQDLNISLNSDYANEKGNELKANRNLRMTTTGMITNQGTIGAVENVNVSGSSILNDTESILTSGNTLTANATGSIINKGTIEGDAVNISGDNIQNTGAIFGHNLIVTADKITNEGSSAVIATTGNASLYARTAVENKDDASIYSMGDIAIAGSKDKNSIGEYINRTGNVLNQSANIEAEKDISIYADEITNKKREFVTEQTVVSTNTTHETASIPTNPRGVKVISGGYYEIDEDHYHNEDSLLPVYYDYSDYYAIRVTYVNKDQTDTVTVTETLVTKDSPVAKILSGGNMTLGAGTVNNEVSWILANGTLNTMADSVNNMAVGSNRVTSHDGETVYRKHFYREYSYHPGGENGGDTEIYEVDRYTNETIPTHTTTTEQLPGYTSLYGGGQGVTIQAQTITNQTIQPSGAPVGDMATTVTPTGNSEIPVGNTASGITVGGNIGNSVSNKSNTVTPGSNSGASVSSTTSVIDKGKNIGTSVSNNANTVTPGDNSDIPVSSTAGAISSGGKIDAPTETKNPSVTPGGSNDILVGTVVQEQNSSLNVDGTGKSLPSDPQIMNISKGSPSSNEFVVPTSGLFTIHTEPEHKYLVETNTHFTSYKNFASSDYMLQKITSDPEKTQKRLGDGFYEQKLVREQITNLTGRSSLDSSVSSEEEFKTLMNNGVTYAQEFNLHVGVALTSEQMKQLTSDIIWLEEREVDGQKVLVPVVYLSQVHNSDLKPTGALITGDTINITATGNLTNSGTIHADTQSAITASNIINRGGVIDGGSMTKLTATEDIINQSGMITGGQLDLSAKRDIINETLVSAVNVGPIQTTLVNQIGTIAAKDGLTVQAGRDILVSGAQVSAGKEIDLNAGRNIEVTSVGHQQQLKTVLGDVKVSSETTTNISSSIKAGDNLTITAQEDITLQGAQVKAGQAVAISAGNTLEIRSVENRENGSAATTSPWNFNNTNISYDKTTNVASNIESGSDITLKANDINLRGTQINAVQNIDIAANQNLTVTSVQDTSSLQVHGSSILNRTSALEAIGISNTDISAMPVKSNGFHGYGSSTKFKSTTSDVTNVASNITAGNNVSIISTGDTTLQGAQVAAGNALDIAAVGNINISAVKDETISDQTIDIRHGWKKTKTDDETVIGTTLQGDNKVTITAGHLPGSTEINSNEGNINIEGSHIASDNGKVEITADKDITIQDVTEKHESLVVKHTKKSGFLSSKTTDTMNHALINEVVGSTISGDTVAVISGNDLTVKGSNVVGTNDVTFTAQNDVTITSAAETGADEHYSYTKKSGLLGGGGLGFTIGSQSTKTTTKEKTLGEVGSTIGSIDGNVSITAGKKVDSEGTTFVSGNDLSITGKEVTIDNTVDTYDSQTKYEFKQSGLSVSLGGGIVNTATSAYNNIERSGQVEDERLKALYDYKAIKDLDKINDQLSKGVSKENLKKDVSVSISIGSTKMTSEQTVHTETVNTSNMNAGGDVTIKATEGDVNLKGTNINAENVTLDAAKNINIGAAENKQQTTTNTSSSSWAFGGTIGSGFFGNISKGSGKENENATTNTGSVIDANDTLKIKSGADTNIIGSQVKGDTVVANVDGNLNIVSKQDTDDYTSKNQSSGFGISTGPKGGITGSVSKGKTDSTYASVTEQAGIYAGEGGFDIHVGKNTDLKGAVIASDATPDKNILSTDTLTYSDIQNKAEYSASSIGVNLNTGKDAEKKDAGLTPNIGGTASGDADSTTKSAISPGTIEVRSNPDQDLSGLSRDTDKALNALDKIFDKKTVAEQQELAKVFGEVAYKIIGDVAQKHQEKAYIANSLADSYEKQAQEYRDAGELEKAAESEKLATQYKEIGQKSSSWNEGGANITSLHALVGGLMAEMGGGSFTSGAVGAGATEASRNLLKNLEPDIQQWGSAIIGAAASETVGGNAQTGASTAVSGTANNDLAHGIAGVGKAVYDGICADAKGLAETFSNPLDAIGAMKDAAVAIYELGKDQGFGAVFAELGTALSGDSVNKYNAIQNAFASGEIDADTRDYRLGKLAGELTYLIATNVPAPEKLAINPGIISKLEKISILKKTSTVLKEEKEIGSLPEVIVTATKPNEVIKTVEYGEQFTKVDGKKALKPNIEYSTEEGYKFTTDSNGRISSAEANLELGKADRNTYAQRTVGGEDRLSNDDGGHLIASIFKGSGELDNLVPMNSTLNRSEYKSLEYTWKKALGEGKEVKVTIEPIYQENSMRPSNFKVDYTIDGKAYSERLIN</sequence>
<dbReference type="RefSeq" id="WP_229537104.1">
    <property type="nucleotide sequence ID" value="NZ_JAJHJB010000054.1"/>
</dbReference>
<organism evidence="3 4">
    <name type="scientific">Pelosinus baikalensis</name>
    <dbReference type="NCBI Taxonomy" id="2892015"/>
    <lineage>
        <taxon>Bacteria</taxon>
        <taxon>Bacillati</taxon>
        <taxon>Bacillota</taxon>
        <taxon>Negativicutes</taxon>
        <taxon>Selenomonadales</taxon>
        <taxon>Sporomusaceae</taxon>
        <taxon>Pelosinus</taxon>
    </lineage>
</organism>
<dbReference type="InterPro" id="IPR008619">
    <property type="entry name" value="Filamentous_hemagglutn_rpt"/>
</dbReference>
<dbReference type="InterPro" id="IPR010069">
    <property type="entry name" value="CdiA_FHA1_rpt"/>
</dbReference>